<accession>A0AAV3XP53</accession>
<comment type="caution">
    <text evidence="3">The sequence shown here is derived from an EMBL/GenBank/DDBJ whole genome shotgun (WGS) entry which is preliminary data.</text>
</comment>
<dbReference type="GO" id="GO:0030089">
    <property type="term" value="C:phycobilisome"/>
    <property type="evidence" value="ECO:0007669"/>
    <property type="project" value="UniProtKB-KW"/>
</dbReference>
<keyword evidence="4" id="KW-1185">Reference proteome</keyword>
<dbReference type="EMBL" id="BLAY01000142">
    <property type="protein sequence ID" value="GET41980.1"/>
    <property type="molecule type" value="Genomic_DNA"/>
</dbReference>
<protein>
    <recommendedName>
        <fullName evidence="5">PBS lyase HEAT domain protein repeat-containing protein</fullName>
    </recommendedName>
</protein>
<evidence type="ECO:0008006" key="5">
    <source>
        <dbReference type="Google" id="ProtNLM"/>
    </source>
</evidence>
<keyword evidence="1" id="KW-0042">Antenna complex</keyword>
<keyword evidence="2" id="KW-0605">Phycobilisome</keyword>
<reference evidence="3" key="1">
    <citation type="submission" date="2019-10" db="EMBL/GenBank/DDBJ databases">
        <title>Draft genome sequece of Microseira wollei NIES-4236.</title>
        <authorList>
            <person name="Yamaguchi H."/>
            <person name="Suzuki S."/>
            <person name="Kawachi M."/>
        </authorList>
    </citation>
    <scope>NUCLEOTIDE SEQUENCE</scope>
    <source>
        <strain evidence="3">NIES-4236</strain>
    </source>
</reference>
<dbReference type="InterPro" id="IPR011989">
    <property type="entry name" value="ARM-like"/>
</dbReference>
<evidence type="ECO:0000256" key="1">
    <source>
        <dbReference type="ARBA" id="ARBA00022549"/>
    </source>
</evidence>
<dbReference type="Proteomes" id="UP001050975">
    <property type="component" value="Unassembled WGS sequence"/>
</dbReference>
<dbReference type="RefSeq" id="WP_226588800.1">
    <property type="nucleotide sequence ID" value="NZ_BLAY01000142.1"/>
</dbReference>
<evidence type="ECO:0000313" key="4">
    <source>
        <dbReference type="Proteomes" id="UP001050975"/>
    </source>
</evidence>
<evidence type="ECO:0000313" key="3">
    <source>
        <dbReference type="EMBL" id="GET41980.1"/>
    </source>
</evidence>
<dbReference type="Gene3D" id="1.25.10.10">
    <property type="entry name" value="Leucine-rich Repeat Variant"/>
    <property type="match status" value="1"/>
</dbReference>
<evidence type="ECO:0000256" key="2">
    <source>
        <dbReference type="ARBA" id="ARBA00022738"/>
    </source>
</evidence>
<proteinExistence type="predicted"/>
<organism evidence="3 4">
    <name type="scientific">Microseira wollei NIES-4236</name>
    <dbReference type="NCBI Taxonomy" id="2530354"/>
    <lineage>
        <taxon>Bacteria</taxon>
        <taxon>Bacillati</taxon>
        <taxon>Cyanobacteriota</taxon>
        <taxon>Cyanophyceae</taxon>
        <taxon>Oscillatoriophycideae</taxon>
        <taxon>Aerosakkonematales</taxon>
        <taxon>Aerosakkonemataceae</taxon>
        <taxon>Microseira</taxon>
    </lineage>
</organism>
<dbReference type="AlphaFoldDB" id="A0AAV3XP53"/>
<gene>
    <name evidence="3" type="ORF">MiSe_67940</name>
</gene>
<sequence>MFLQTKNQEAAEKVFATAYTDLDPEVTSMDPAERLEFSRPSRAGIQRFDTRNDDDLREVIFDHVLSMERERAVWEYADRNKIEALSLLREVAKKDSDPSIRWSTLWAIQKFTGLHGKDTIAESLSDEHPEVRDWAKLLLREISGVLEGEADTREAKFDQTNPFDQTLPLLIAGYARVLVPGLGFVQATLSPQWFESIMGRVMACTVEKTFNTDLVIEKKIAKYYLSEKEHYEIYKFGGLTQELDKHIAHHQYQCMSRHTFFPSGKVGDISVEPIDDLDVILNRVAETEAISTSTIQVNLATKAAYPEASPSSQRTQPSKIVRSVRGKYMGFGYANLKQIISNEMKIGPGEVQLSSPHHPVVGALTNTFLFGTFKGKLSDLDDDGYLDINTEPCHGTVNGELDYGLTLKPNPNPFESL</sequence>
<dbReference type="SUPFAM" id="SSF48371">
    <property type="entry name" value="ARM repeat"/>
    <property type="match status" value="1"/>
</dbReference>
<name>A0AAV3XP53_9CYAN</name>
<dbReference type="InterPro" id="IPR016024">
    <property type="entry name" value="ARM-type_fold"/>
</dbReference>